<feature type="region of interest" description="Disordered" evidence="2">
    <location>
        <begin position="76"/>
        <end position="123"/>
    </location>
</feature>
<evidence type="ECO:0000259" key="4">
    <source>
        <dbReference type="PROSITE" id="PS50943"/>
    </source>
</evidence>
<dbReference type="PROSITE" id="PS50943">
    <property type="entry name" value="HTH_CROC1"/>
    <property type="match status" value="1"/>
</dbReference>
<keyword evidence="3" id="KW-0812">Transmembrane</keyword>
<keyword evidence="6" id="KW-1185">Reference proteome</keyword>
<dbReference type="CDD" id="cd00093">
    <property type="entry name" value="HTH_XRE"/>
    <property type="match status" value="1"/>
</dbReference>
<feature type="compositionally biased region" description="Low complexity" evidence="2">
    <location>
        <begin position="88"/>
        <end position="108"/>
    </location>
</feature>
<dbReference type="Proteomes" id="UP000310263">
    <property type="component" value="Unassembled WGS sequence"/>
</dbReference>
<name>A0A4S2F3H2_9ACTN</name>
<proteinExistence type="predicted"/>
<protein>
    <submittedName>
        <fullName evidence="5">XRE family transcriptional regulator</fullName>
    </submittedName>
</protein>
<keyword evidence="1" id="KW-0238">DNA-binding</keyword>
<dbReference type="EMBL" id="SRYE01000001">
    <property type="protein sequence ID" value="TGY63508.1"/>
    <property type="molecule type" value="Genomic_DNA"/>
</dbReference>
<feature type="transmembrane region" description="Helical" evidence="3">
    <location>
        <begin position="271"/>
        <end position="290"/>
    </location>
</feature>
<dbReference type="Pfam" id="PF01381">
    <property type="entry name" value="HTH_3"/>
    <property type="match status" value="1"/>
</dbReference>
<keyword evidence="3" id="KW-1133">Transmembrane helix</keyword>
<reference evidence="5 6" key="1">
    <citation type="submission" date="2019-04" db="EMBL/GenBank/DDBJ databases">
        <title>Microbes associate with the intestines of laboratory mice.</title>
        <authorList>
            <person name="Navarre W."/>
            <person name="Wong E."/>
            <person name="Huang K."/>
            <person name="Tropini C."/>
            <person name="Ng K."/>
            <person name="Yu B."/>
        </authorList>
    </citation>
    <scope>NUCLEOTIDE SEQUENCE [LARGE SCALE GENOMIC DNA]</scope>
    <source>
        <strain evidence="5 6">NM07_P-09</strain>
    </source>
</reference>
<keyword evidence="3" id="KW-0472">Membrane</keyword>
<dbReference type="PANTHER" id="PTHR46558:SF13">
    <property type="entry name" value="HTH-TYPE TRANSCRIPTIONAL REGULATOR IMMR"/>
    <property type="match status" value="1"/>
</dbReference>
<dbReference type="GO" id="GO:0003677">
    <property type="term" value="F:DNA binding"/>
    <property type="evidence" value="ECO:0007669"/>
    <property type="project" value="UniProtKB-KW"/>
</dbReference>
<organism evidence="5 6">
    <name type="scientific">Muricaecibacterium torontonense</name>
    <dbReference type="NCBI Taxonomy" id="3032871"/>
    <lineage>
        <taxon>Bacteria</taxon>
        <taxon>Bacillati</taxon>
        <taxon>Actinomycetota</taxon>
        <taxon>Coriobacteriia</taxon>
        <taxon>Coriobacteriales</taxon>
        <taxon>Atopobiaceae</taxon>
        <taxon>Muricaecibacterium</taxon>
    </lineage>
</organism>
<comment type="caution">
    <text evidence="5">The sequence shown here is derived from an EMBL/GenBank/DDBJ whole genome shotgun (WGS) entry which is preliminary data.</text>
</comment>
<evidence type="ECO:0000256" key="2">
    <source>
        <dbReference type="SAM" id="MobiDB-lite"/>
    </source>
</evidence>
<dbReference type="AlphaFoldDB" id="A0A4S2F3H2"/>
<gene>
    <name evidence="5" type="ORF">E5334_01265</name>
</gene>
<feature type="transmembrane region" description="Helical" evidence="3">
    <location>
        <begin position="237"/>
        <end position="259"/>
    </location>
</feature>
<feature type="transmembrane region" description="Helical" evidence="3">
    <location>
        <begin position="211"/>
        <end position="231"/>
    </location>
</feature>
<evidence type="ECO:0000313" key="6">
    <source>
        <dbReference type="Proteomes" id="UP000310263"/>
    </source>
</evidence>
<feature type="domain" description="HTH cro/C1-type" evidence="4">
    <location>
        <begin position="9"/>
        <end position="63"/>
    </location>
</feature>
<dbReference type="InterPro" id="IPR001387">
    <property type="entry name" value="Cro/C1-type_HTH"/>
</dbReference>
<dbReference type="Gene3D" id="1.10.260.40">
    <property type="entry name" value="lambda repressor-like DNA-binding domains"/>
    <property type="match status" value="1"/>
</dbReference>
<dbReference type="SMART" id="SM00530">
    <property type="entry name" value="HTH_XRE"/>
    <property type="match status" value="1"/>
</dbReference>
<evidence type="ECO:0000256" key="3">
    <source>
        <dbReference type="SAM" id="Phobius"/>
    </source>
</evidence>
<sequence>MNVSIAERLAALRRQHGLTQEQLAQKLGVSRQAVSKWERTESSPDTDNLIALARLYGVTLDQLIYGEDAPAELLDPAEKPYSQDSDDAPGPSAADADNPADEPNPAGDSPDDPDAQNDDSRDQVHCSWDEGVHVESDDASVHVGWDGVRVHDYVSGDQVEVGPGGIHINAADGTHTVRTQDDGSVWIDDTRYDSWADAHRATSHDSKPKAFIARIPYAPLSLIALLGLGLFGQRWNLGWAFVAAIPAWESLCGVANAWVRGHRGKKLRGAVAGFCFWTGLSIFLITGALWGTWHLGWAWILLGLAASLLVDALWPKSYDS</sequence>
<evidence type="ECO:0000256" key="1">
    <source>
        <dbReference type="ARBA" id="ARBA00023125"/>
    </source>
</evidence>
<dbReference type="RefSeq" id="WP_136012135.1">
    <property type="nucleotide sequence ID" value="NZ_SRYE01000001.1"/>
</dbReference>
<feature type="transmembrane region" description="Helical" evidence="3">
    <location>
        <begin position="296"/>
        <end position="314"/>
    </location>
</feature>
<dbReference type="InterPro" id="IPR010982">
    <property type="entry name" value="Lambda_DNA-bd_dom_sf"/>
</dbReference>
<dbReference type="PANTHER" id="PTHR46558">
    <property type="entry name" value="TRACRIPTIONAL REGULATORY PROTEIN-RELATED-RELATED"/>
    <property type="match status" value="1"/>
</dbReference>
<dbReference type="SUPFAM" id="SSF47413">
    <property type="entry name" value="lambda repressor-like DNA-binding domains"/>
    <property type="match status" value="1"/>
</dbReference>
<evidence type="ECO:0000313" key="5">
    <source>
        <dbReference type="EMBL" id="TGY63508.1"/>
    </source>
</evidence>
<accession>A0A4S2F3H2</accession>
<dbReference type="OrthoDB" id="9801008at2"/>